<dbReference type="EMBL" id="JAGVWC010000012">
    <property type="protein sequence ID" value="MBS3062103.1"/>
    <property type="molecule type" value="Genomic_DNA"/>
</dbReference>
<dbReference type="GO" id="GO:0005840">
    <property type="term" value="C:ribosome"/>
    <property type="evidence" value="ECO:0007669"/>
    <property type="project" value="UniProtKB-KW"/>
</dbReference>
<accession>A0A8T4L445</accession>
<reference evidence="2" key="2">
    <citation type="submission" date="2021-05" db="EMBL/GenBank/DDBJ databases">
        <title>Protein family content uncovers lineage relationships and bacterial pathway maintenance mechanisms in DPANN archaea.</title>
        <authorList>
            <person name="Castelle C.J."/>
            <person name="Meheust R."/>
            <person name="Jaffe A.L."/>
            <person name="Seitz K."/>
            <person name="Gong X."/>
            <person name="Baker B.J."/>
            <person name="Banfield J.F."/>
        </authorList>
    </citation>
    <scope>NUCLEOTIDE SEQUENCE</scope>
    <source>
        <strain evidence="2">RIFCSPLOWO2_01_FULL_AR10_48_17</strain>
    </source>
</reference>
<dbReference type="SUPFAM" id="SSF50104">
    <property type="entry name" value="Translation proteins SH3-like domain"/>
    <property type="match status" value="1"/>
</dbReference>
<keyword evidence="2" id="KW-0689">Ribosomal protein</keyword>
<evidence type="ECO:0000259" key="1">
    <source>
        <dbReference type="Pfam" id="PF00467"/>
    </source>
</evidence>
<dbReference type="AlphaFoldDB" id="A0A8T4L445"/>
<dbReference type="InterPro" id="IPR005824">
    <property type="entry name" value="KOW"/>
</dbReference>
<dbReference type="InterPro" id="IPR008991">
    <property type="entry name" value="Translation_prot_SH3-like_sf"/>
</dbReference>
<keyword evidence="2" id="KW-0687">Ribonucleoprotein</keyword>
<protein>
    <submittedName>
        <fullName evidence="2">50S ribosomal protein L14e</fullName>
    </submittedName>
</protein>
<reference evidence="2" key="1">
    <citation type="submission" date="2021-03" db="EMBL/GenBank/DDBJ databases">
        <authorList>
            <person name="Jaffe A."/>
        </authorList>
    </citation>
    <scope>NUCLEOTIDE SEQUENCE</scope>
    <source>
        <strain evidence="2">RIFCSPLOWO2_01_FULL_AR10_48_17</strain>
    </source>
</reference>
<dbReference type="InterPro" id="IPR014722">
    <property type="entry name" value="Rib_uL2_dom2"/>
</dbReference>
<dbReference type="Proteomes" id="UP000675968">
    <property type="component" value="Unassembled WGS sequence"/>
</dbReference>
<sequence>MAGIEVGRICIKTTGRNAGKRVVVVDIEKDGFVTIEGVEVKRKRCNPSHLFVTPEKAELKKGAKREEIVSALK</sequence>
<feature type="domain" description="KOW" evidence="1">
    <location>
        <begin position="6"/>
        <end position="36"/>
    </location>
</feature>
<proteinExistence type="predicted"/>
<comment type="caution">
    <text evidence="2">The sequence shown here is derived from an EMBL/GenBank/DDBJ whole genome shotgun (WGS) entry which is preliminary data.</text>
</comment>
<dbReference type="Gene3D" id="2.30.30.30">
    <property type="match status" value="1"/>
</dbReference>
<evidence type="ECO:0000313" key="2">
    <source>
        <dbReference type="EMBL" id="MBS3062103.1"/>
    </source>
</evidence>
<organism evidence="2 3">
    <name type="scientific">Candidatus Iainarchaeum sp</name>
    <dbReference type="NCBI Taxonomy" id="3101447"/>
    <lineage>
        <taxon>Archaea</taxon>
        <taxon>Candidatus Iainarchaeota</taxon>
        <taxon>Candidatus Iainarchaeia</taxon>
        <taxon>Candidatus Iainarchaeales</taxon>
        <taxon>Candidatus Iainarchaeaceae</taxon>
        <taxon>Candidatus Iainarchaeum</taxon>
    </lineage>
</organism>
<dbReference type="CDD" id="cd23702">
    <property type="entry name" value="eL14"/>
    <property type="match status" value="1"/>
</dbReference>
<evidence type="ECO:0000313" key="3">
    <source>
        <dbReference type="Proteomes" id="UP000675968"/>
    </source>
</evidence>
<name>A0A8T4L445_9ARCH</name>
<gene>
    <name evidence="2" type="ORF">J4215_05970</name>
</gene>
<dbReference type="Pfam" id="PF00467">
    <property type="entry name" value="KOW"/>
    <property type="match status" value="1"/>
</dbReference>